<organism evidence="1 2">
    <name type="scientific">Ensete ventricosum</name>
    <name type="common">Abyssinian banana</name>
    <name type="synonym">Musa ensete</name>
    <dbReference type="NCBI Taxonomy" id="4639"/>
    <lineage>
        <taxon>Eukaryota</taxon>
        <taxon>Viridiplantae</taxon>
        <taxon>Streptophyta</taxon>
        <taxon>Embryophyta</taxon>
        <taxon>Tracheophyta</taxon>
        <taxon>Spermatophyta</taxon>
        <taxon>Magnoliopsida</taxon>
        <taxon>Liliopsida</taxon>
        <taxon>Zingiberales</taxon>
        <taxon>Musaceae</taxon>
        <taxon>Ensete</taxon>
    </lineage>
</organism>
<gene>
    <name evidence="1" type="ORF">B296_00029841</name>
</gene>
<proteinExistence type="predicted"/>
<dbReference type="PANTHER" id="PTHR33240:SF8">
    <property type="entry name" value="OS03G0439900 PROTEIN"/>
    <property type="match status" value="1"/>
</dbReference>
<comment type="caution">
    <text evidence="1">The sequence shown here is derived from an EMBL/GenBank/DDBJ whole genome shotgun (WGS) entry which is preliminary data.</text>
</comment>
<protein>
    <recommendedName>
        <fullName evidence="3">Reverse transcriptase domain-containing protein</fullName>
    </recommendedName>
</protein>
<sequence>MRTRFEERDHECYYHFHRDYDHDTKECYDLKNQIEDLIRQDHLDRYVRKPRESSLYPKGPVERQIDIIVGGVATLPVTFGDEPRTKTLMVPFMVVELPPTYNVIIGRSTLNKLRTVVLTYHRIIKFLTSTGAAKSTCRCSLIPSWWLAKSTEVLRLESLTYLAFGTEVVLPLEVVYPTLRIEHFTPRASKVGLRENLNFAEEHRAKAHLRILHYQRAIARLYN</sequence>
<accession>A0A426YWT2</accession>
<reference evidence="1 2" key="1">
    <citation type="journal article" date="2014" name="Agronomy (Basel)">
        <title>A Draft Genome Sequence for Ensete ventricosum, the Drought-Tolerant Tree Against Hunger.</title>
        <authorList>
            <person name="Harrison J."/>
            <person name="Moore K.A."/>
            <person name="Paszkiewicz K."/>
            <person name="Jones T."/>
            <person name="Grant M."/>
            <person name="Ambacheew D."/>
            <person name="Muzemil S."/>
            <person name="Studholme D.J."/>
        </authorList>
    </citation>
    <scope>NUCLEOTIDE SEQUENCE [LARGE SCALE GENOMIC DNA]</scope>
</reference>
<name>A0A426YWT2_ENSVE</name>
<dbReference type="Proteomes" id="UP000287651">
    <property type="component" value="Unassembled WGS sequence"/>
</dbReference>
<evidence type="ECO:0000313" key="1">
    <source>
        <dbReference type="EMBL" id="RRT56189.1"/>
    </source>
</evidence>
<dbReference type="AlphaFoldDB" id="A0A426YWT2"/>
<dbReference type="PANTHER" id="PTHR33240">
    <property type="entry name" value="OS08G0508500 PROTEIN"/>
    <property type="match status" value="1"/>
</dbReference>
<evidence type="ECO:0008006" key="3">
    <source>
        <dbReference type="Google" id="ProtNLM"/>
    </source>
</evidence>
<dbReference type="EMBL" id="AMZH03009740">
    <property type="protein sequence ID" value="RRT56189.1"/>
    <property type="molecule type" value="Genomic_DNA"/>
</dbReference>
<evidence type="ECO:0000313" key="2">
    <source>
        <dbReference type="Proteomes" id="UP000287651"/>
    </source>
</evidence>